<dbReference type="RefSeq" id="WP_254098595.1">
    <property type="nucleotide sequence ID" value="NZ_JANATA010000002.1"/>
</dbReference>
<dbReference type="InterPro" id="IPR025669">
    <property type="entry name" value="AAA_dom"/>
</dbReference>
<evidence type="ECO:0000313" key="4">
    <source>
        <dbReference type="EMBL" id="MCP3427845.1"/>
    </source>
</evidence>
<dbReference type="FunFam" id="3.40.50.300:FF:000285">
    <property type="entry name" value="Sporulation initiation inhibitor Soj"/>
    <property type="match status" value="1"/>
</dbReference>
<gene>
    <name evidence="4" type="ORF">NLF92_02675</name>
</gene>
<feature type="region of interest" description="Disordered" evidence="2">
    <location>
        <begin position="261"/>
        <end position="285"/>
    </location>
</feature>
<dbReference type="CDD" id="cd02042">
    <property type="entry name" value="ParAB_family"/>
    <property type="match status" value="1"/>
</dbReference>
<name>A0AA41WXG6_9ALTE</name>
<feature type="domain" description="AAA" evidence="3">
    <location>
        <begin position="6"/>
        <end position="180"/>
    </location>
</feature>
<reference evidence="4" key="1">
    <citation type="submission" date="2022-07" db="EMBL/GenBank/DDBJ databases">
        <title>Characterization of the Novel Bacterium Alteromonas immobilis LMIT006 and Alteromonas gregis LMIT007.</title>
        <authorList>
            <person name="Lin X."/>
        </authorList>
    </citation>
    <scope>NUCLEOTIDE SEQUENCE</scope>
    <source>
        <strain evidence="4">LMIT007</strain>
    </source>
</reference>
<sequence length="285" mass="31694">MKQCQVWTIANQKGGVGKTTTTVSLAGLLAEQAYKVLLIDLDPHASLSHYFTADARVNHSIFEVLIAQYPQQRLPELIQKTTFTNIDIVSGSMNLATLDGQYGQMQGMGLQLTNGIKAVVDEYDYVLIDCPPMLGVLMINALAACQHVVIPVQVEHLALQGLTKMMQSLTMLETKLHKALPSTILPTMFDKRLKASARAYQTLREEYPKNLWKGVIPVDTQFREASSQLTPINIAYPKAKGNKAYTMALMHIQHQCRPGKIRKLPNHKNTQPIDDFSNDQGALHA</sequence>
<dbReference type="Gene3D" id="3.40.50.300">
    <property type="entry name" value="P-loop containing nucleotide triphosphate hydrolases"/>
    <property type="match status" value="1"/>
</dbReference>
<organism evidence="4 5">
    <name type="scientific">Opacimonas viscosa</name>
    <dbReference type="NCBI Taxonomy" id="2961944"/>
    <lineage>
        <taxon>Bacteria</taxon>
        <taxon>Pseudomonadati</taxon>
        <taxon>Pseudomonadota</taxon>
        <taxon>Gammaproteobacteria</taxon>
        <taxon>Alteromonadales</taxon>
        <taxon>Alteromonadaceae</taxon>
        <taxon>Opacimonas</taxon>
    </lineage>
</organism>
<keyword evidence="5" id="KW-1185">Reference proteome</keyword>
<comment type="similarity">
    <text evidence="1">To B.subtilis soj.</text>
</comment>
<dbReference type="SUPFAM" id="SSF52540">
    <property type="entry name" value="P-loop containing nucleoside triphosphate hydrolases"/>
    <property type="match status" value="1"/>
</dbReference>
<dbReference type="EMBL" id="JANATA010000002">
    <property type="protein sequence ID" value="MCP3427845.1"/>
    <property type="molecule type" value="Genomic_DNA"/>
</dbReference>
<dbReference type="PANTHER" id="PTHR13696">
    <property type="entry name" value="P-LOOP CONTAINING NUCLEOSIDE TRIPHOSPHATE HYDROLASE"/>
    <property type="match status" value="1"/>
</dbReference>
<evidence type="ECO:0000256" key="2">
    <source>
        <dbReference type="SAM" id="MobiDB-lite"/>
    </source>
</evidence>
<dbReference type="InterPro" id="IPR050678">
    <property type="entry name" value="DNA_Partitioning_ATPase"/>
</dbReference>
<proteinExistence type="predicted"/>
<dbReference type="PANTHER" id="PTHR13696:SF69">
    <property type="entry name" value="PLASMID PARTITIONING PROTEIN-RELATED"/>
    <property type="match status" value="1"/>
</dbReference>
<dbReference type="Proteomes" id="UP001165413">
    <property type="component" value="Unassembled WGS sequence"/>
</dbReference>
<dbReference type="InterPro" id="IPR027417">
    <property type="entry name" value="P-loop_NTPase"/>
</dbReference>
<comment type="caution">
    <text evidence="4">The sequence shown here is derived from an EMBL/GenBank/DDBJ whole genome shotgun (WGS) entry which is preliminary data.</text>
</comment>
<evidence type="ECO:0000313" key="5">
    <source>
        <dbReference type="Proteomes" id="UP001165413"/>
    </source>
</evidence>
<accession>A0AA41WXG6</accession>
<protein>
    <submittedName>
        <fullName evidence="4">ParA family protein</fullName>
    </submittedName>
</protein>
<dbReference type="Pfam" id="PF13614">
    <property type="entry name" value="AAA_31"/>
    <property type="match status" value="1"/>
</dbReference>
<dbReference type="AlphaFoldDB" id="A0AA41WXG6"/>
<evidence type="ECO:0000256" key="1">
    <source>
        <dbReference type="ARBA" id="ARBA00060876"/>
    </source>
</evidence>
<evidence type="ECO:0000259" key="3">
    <source>
        <dbReference type="Pfam" id="PF13614"/>
    </source>
</evidence>